<name>A0AAX4HQ79_9BACT</name>
<gene>
    <name evidence="2" type="ORF">SOO65_01795</name>
</gene>
<evidence type="ECO:0000313" key="2">
    <source>
        <dbReference type="EMBL" id="WPU65470.1"/>
    </source>
</evidence>
<evidence type="ECO:0000256" key="1">
    <source>
        <dbReference type="SAM" id="Phobius"/>
    </source>
</evidence>
<keyword evidence="1" id="KW-0472">Membrane</keyword>
<dbReference type="Proteomes" id="UP001324634">
    <property type="component" value="Chromosome"/>
</dbReference>
<reference evidence="2 3" key="1">
    <citation type="submission" date="2023-11" db="EMBL/GenBank/DDBJ databases">
        <title>Peredibacter starrii A3.12.</title>
        <authorList>
            <person name="Mitchell R.J."/>
        </authorList>
    </citation>
    <scope>NUCLEOTIDE SEQUENCE [LARGE SCALE GENOMIC DNA]</scope>
    <source>
        <strain evidence="2 3">A3.12</strain>
    </source>
</reference>
<keyword evidence="1" id="KW-0812">Transmembrane</keyword>
<keyword evidence="1" id="KW-1133">Transmembrane helix</keyword>
<organism evidence="2 3">
    <name type="scientific">Peredibacter starrii</name>
    <dbReference type="NCBI Taxonomy" id="28202"/>
    <lineage>
        <taxon>Bacteria</taxon>
        <taxon>Pseudomonadati</taxon>
        <taxon>Bdellovibrionota</taxon>
        <taxon>Bacteriovoracia</taxon>
        <taxon>Bacteriovoracales</taxon>
        <taxon>Bacteriovoracaceae</taxon>
        <taxon>Peredibacter</taxon>
    </lineage>
</organism>
<evidence type="ECO:0008006" key="4">
    <source>
        <dbReference type="Google" id="ProtNLM"/>
    </source>
</evidence>
<dbReference type="KEGG" id="psti:SOO65_01795"/>
<accession>A0AAX4HQ79</accession>
<dbReference type="AlphaFoldDB" id="A0AAX4HQ79"/>
<dbReference type="EMBL" id="CP139487">
    <property type="protein sequence ID" value="WPU65470.1"/>
    <property type="molecule type" value="Genomic_DNA"/>
</dbReference>
<evidence type="ECO:0000313" key="3">
    <source>
        <dbReference type="Proteomes" id="UP001324634"/>
    </source>
</evidence>
<keyword evidence="3" id="KW-1185">Reference proteome</keyword>
<dbReference type="RefSeq" id="WP_321395994.1">
    <property type="nucleotide sequence ID" value="NZ_CP139487.1"/>
</dbReference>
<protein>
    <recommendedName>
        <fullName evidence="4">Cell division protein FtsL</fullName>
    </recommendedName>
</protein>
<feature type="transmembrane region" description="Helical" evidence="1">
    <location>
        <begin position="24"/>
        <end position="41"/>
    </location>
</feature>
<proteinExistence type="predicted"/>
<sequence length="103" mass="11955">MALRKKGNFKFNNRLLEFLFNPKALPFTLTFTTLAVLFVGFRMKGIEQAYQLNTIEQDIHKATIRNKELKAQRASEMSVPKLREFAVKYDLKEPGPEQIILIP</sequence>